<sequence>MTTSRPQANETDAFIMDRWLGVVNEPPCPQYEFGDIEVMAKSVCTHQTILVLETPMVMARAMSHQNGCRVMSVAGRHAVAYASVLTAKGSPYTPLINEM</sequence>
<reference evidence="1 2" key="1">
    <citation type="submission" date="2023-01" db="EMBL/GenBank/DDBJ databases">
        <authorList>
            <person name="Whitehead M."/>
        </authorList>
    </citation>
    <scope>NUCLEOTIDE SEQUENCE [LARGE SCALE GENOMIC DNA]</scope>
</reference>
<proteinExistence type="predicted"/>
<comment type="caution">
    <text evidence="1">The sequence shown here is derived from an EMBL/GenBank/DDBJ whole genome shotgun (WGS) entry which is preliminary data.</text>
</comment>
<protein>
    <submittedName>
        <fullName evidence="1">Uncharacterized protein</fullName>
    </submittedName>
</protein>
<name>A0AAV0XB74_9HEMI</name>
<evidence type="ECO:0000313" key="1">
    <source>
        <dbReference type="EMBL" id="CAI6365595.1"/>
    </source>
</evidence>
<dbReference type="Proteomes" id="UP001160148">
    <property type="component" value="Unassembled WGS sequence"/>
</dbReference>
<dbReference type="AlphaFoldDB" id="A0AAV0XB74"/>
<dbReference type="EMBL" id="CARXXK010000004">
    <property type="protein sequence ID" value="CAI6365595.1"/>
    <property type="molecule type" value="Genomic_DNA"/>
</dbReference>
<keyword evidence="2" id="KW-1185">Reference proteome</keyword>
<gene>
    <name evidence="1" type="ORF">MEUPH1_LOCUS20291</name>
</gene>
<accession>A0AAV0XB74</accession>
<evidence type="ECO:0000313" key="2">
    <source>
        <dbReference type="Proteomes" id="UP001160148"/>
    </source>
</evidence>
<organism evidence="1 2">
    <name type="scientific">Macrosiphum euphorbiae</name>
    <name type="common">potato aphid</name>
    <dbReference type="NCBI Taxonomy" id="13131"/>
    <lineage>
        <taxon>Eukaryota</taxon>
        <taxon>Metazoa</taxon>
        <taxon>Ecdysozoa</taxon>
        <taxon>Arthropoda</taxon>
        <taxon>Hexapoda</taxon>
        <taxon>Insecta</taxon>
        <taxon>Pterygota</taxon>
        <taxon>Neoptera</taxon>
        <taxon>Paraneoptera</taxon>
        <taxon>Hemiptera</taxon>
        <taxon>Sternorrhyncha</taxon>
        <taxon>Aphidomorpha</taxon>
        <taxon>Aphidoidea</taxon>
        <taxon>Aphididae</taxon>
        <taxon>Macrosiphini</taxon>
        <taxon>Macrosiphum</taxon>
    </lineage>
</organism>